<sequence length="292" mass="33161">GPGLWIFHSIPSSVPYVNMLLLNVIQAVIAVFLASDFLKRDSKLDTTEVIYIRSMTNGVYVLGKTLGIMIVFLGLNFMVLFIAGMINVFVPDVPFSIYPYLWYPLLISLPTLVFIFGLSFLFMAIIKNQAVTFIVLLGYIATTLFFLSGKLHHLFDYMAFTVPLMYSDFVGFGNISEILIHRGVYFFFGLGFIFITILLLRRLPQSKIMTRVSILFSILFILAGLMLGSSYLSRIFGEEELRKQMVELNNKQLNTPFISVTQCDIDLSHNEDKIQVGARIILKNNTTETINR</sequence>
<keyword evidence="1" id="KW-1133">Transmembrane helix</keyword>
<feature type="transmembrane region" description="Helical" evidence="1">
    <location>
        <begin position="212"/>
        <end position="232"/>
    </location>
</feature>
<name>X1TIM5_9ZZZZ</name>
<feature type="non-terminal residue" evidence="2">
    <location>
        <position position="292"/>
    </location>
</feature>
<feature type="transmembrane region" description="Helical" evidence="1">
    <location>
        <begin position="59"/>
        <end position="89"/>
    </location>
</feature>
<evidence type="ECO:0008006" key="3">
    <source>
        <dbReference type="Google" id="ProtNLM"/>
    </source>
</evidence>
<gene>
    <name evidence="2" type="ORF">S12H4_26640</name>
</gene>
<feature type="non-terminal residue" evidence="2">
    <location>
        <position position="1"/>
    </location>
</feature>
<feature type="transmembrane region" description="Helical" evidence="1">
    <location>
        <begin position="130"/>
        <end position="148"/>
    </location>
</feature>
<dbReference type="AlphaFoldDB" id="X1TIM5"/>
<comment type="caution">
    <text evidence="2">The sequence shown here is derived from an EMBL/GenBank/DDBJ whole genome shotgun (WGS) entry which is preliminary data.</text>
</comment>
<feature type="transmembrane region" description="Helical" evidence="1">
    <location>
        <begin position="101"/>
        <end position="123"/>
    </location>
</feature>
<feature type="transmembrane region" description="Helical" evidence="1">
    <location>
        <begin position="20"/>
        <end position="38"/>
    </location>
</feature>
<reference evidence="2" key="1">
    <citation type="journal article" date="2014" name="Front. Microbiol.">
        <title>High frequency of phylogenetically diverse reductive dehalogenase-homologous genes in deep subseafloor sedimentary metagenomes.</title>
        <authorList>
            <person name="Kawai M."/>
            <person name="Futagami T."/>
            <person name="Toyoda A."/>
            <person name="Takaki Y."/>
            <person name="Nishi S."/>
            <person name="Hori S."/>
            <person name="Arai W."/>
            <person name="Tsubouchi T."/>
            <person name="Morono Y."/>
            <person name="Uchiyama I."/>
            <person name="Ito T."/>
            <person name="Fujiyama A."/>
            <person name="Inagaki F."/>
            <person name="Takami H."/>
        </authorList>
    </citation>
    <scope>NUCLEOTIDE SEQUENCE</scope>
    <source>
        <strain evidence="2">Expedition CK06-06</strain>
    </source>
</reference>
<dbReference type="EMBL" id="BARW01015137">
    <property type="protein sequence ID" value="GAI91216.1"/>
    <property type="molecule type" value="Genomic_DNA"/>
</dbReference>
<evidence type="ECO:0000256" key="1">
    <source>
        <dbReference type="SAM" id="Phobius"/>
    </source>
</evidence>
<keyword evidence="1" id="KW-0472">Membrane</keyword>
<protein>
    <recommendedName>
        <fullName evidence="3">ABC-2 type transporter domain-containing protein</fullName>
    </recommendedName>
</protein>
<evidence type="ECO:0000313" key="2">
    <source>
        <dbReference type="EMBL" id="GAI91216.1"/>
    </source>
</evidence>
<accession>X1TIM5</accession>
<organism evidence="2">
    <name type="scientific">marine sediment metagenome</name>
    <dbReference type="NCBI Taxonomy" id="412755"/>
    <lineage>
        <taxon>unclassified sequences</taxon>
        <taxon>metagenomes</taxon>
        <taxon>ecological metagenomes</taxon>
    </lineage>
</organism>
<proteinExistence type="predicted"/>
<keyword evidence="1" id="KW-0812">Transmembrane</keyword>
<feature type="transmembrane region" description="Helical" evidence="1">
    <location>
        <begin position="179"/>
        <end position="200"/>
    </location>
</feature>